<evidence type="ECO:0000313" key="2">
    <source>
        <dbReference type="Proteomes" id="UP000828941"/>
    </source>
</evidence>
<protein>
    <submittedName>
        <fullName evidence="1">Uncharacterized protein</fullName>
    </submittedName>
</protein>
<dbReference type="EMBL" id="CM039436">
    <property type="protein sequence ID" value="KAI4313444.1"/>
    <property type="molecule type" value="Genomic_DNA"/>
</dbReference>
<comment type="caution">
    <text evidence="1">The sequence shown here is derived from an EMBL/GenBank/DDBJ whole genome shotgun (WGS) entry which is preliminary data.</text>
</comment>
<proteinExistence type="predicted"/>
<sequence>MILRVRNEQEQNLTQEITHHKIQTTLVQKSRRVAANSRNRIWAKLDSTSRLKNSPTSRNVGPRDYRERKLYNGGERIFETPENGGCGGWRRRRVDPVRKFGEKSRKDPSNLLPSSTEPEGAQFPFSPRRGSTRVPKSGAYRHR</sequence>
<dbReference type="Proteomes" id="UP000828941">
    <property type="component" value="Chromosome 11"/>
</dbReference>
<keyword evidence="2" id="KW-1185">Reference proteome</keyword>
<evidence type="ECO:0000313" key="1">
    <source>
        <dbReference type="EMBL" id="KAI4313444.1"/>
    </source>
</evidence>
<reference evidence="1 2" key="1">
    <citation type="journal article" date="2022" name="DNA Res.">
        <title>Chromosomal-level genome assembly of the orchid tree Bauhinia variegata (Leguminosae; Cercidoideae) supports the allotetraploid origin hypothesis of Bauhinia.</title>
        <authorList>
            <person name="Zhong Y."/>
            <person name="Chen Y."/>
            <person name="Zheng D."/>
            <person name="Pang J."/>
            <person name="Liu Y."/>
            <person name="Luo S."/>
            <person name="Meng S."/>
            <person name="Qian L."/>
            <person name="Wei D."/>
            <person name="Dai S."/>
            <person name="Zhou R."/>
        </authorList>
    </citation>
    <scope>NUCLEOTIDE SEQUENCE [LARGE SCALE GENOMIC DNA]</scope>
    <source>
        <strain evidence="1">BV-YZ2020</strain>
    </source>
</reference>
<organism evidence="1 2">
    <name type="scientific">Bauhinia variegata</name>
    <name type="common">Purple orchid tree</name>
    <name type="synonym">Phanera variegata</name>
    <dbReference type="NCBI Taxonomy" id="167791"/>
    <lineage>
        <taxon>Eukaryota</taxon>
        <taxon>Viridiplantae</taxon>
        <taxon>Streptophyta</taxon>
        <taxon>Embryophyta</taxon>
        <taxon>Tracheophyta</taxon>
        <taxon>Spermatophyta</taxon>
        <taxon>Magnoliopsida</taxon>
        <taxon>eudicotyledons</taxon>
        <taxon>Gunneridae</taxon>
        <taxon>Pentapetalae</taxon>
        <taxon>rosids</taxon>
        <taxon>fabids</taxon>
        <taxon>Fabales</taxon>
        <taxon>Fabaceae</taxon>
        <taxon>Cercidoideae</taxon>
        <taxon>Cercideae</taxon>
        <taxon>Bauhiniinae</taxon>
        <taxon>Bauhinia</taxon>
    </lineage>
</organism>
<name>A0ACB9LRM5_BAUVA</name>
<gene>
    <name evidence="1" type="ORF">L6164_026426</name>
</gene>
<accession>A0ACB9LRM5</accession>